<dbReference type="InterPro" id="IPR019110">
    <property type="entry name" value="Uncharacterised_RAQPRD"/>
</dbReference>
<gene>
    <name evidence="1" type="ORF">HMPREF9080_02866</name>
</gene>
<protein>
    <recommendedName>
        <fullName evidence="3">Integrative conjugative element protein, RAQPRD family</fullName>
    </recommendedName>
</protein>
<reference evidence="1 2" key="1">
    <citation type="submission" date="2011-08" db="EMBL/GenBank/DDBJ databases">
        <authorList>
            <person name="Weinstock G."/>
            <person name="Sodergren E."/>
            <person name="Clifton S."/>
            <person name="Fulton L."/>
            <person name="Fulton B."/>
            <person name="Courtney L."/>
            <person name="Fronick C."/>
            <person name="Harrison M."/>
            <person name="Strong C."/>
            <person name="Farmer C."/>
            <person name="Delahaunty K."/>
            <person name="Markovic C."/>
            <person name="Hall O."/>
            <person name="Minx P."/>
            <person name="Tomlinson C."/>
            <person name="Mitreva M."/>
            <person name="Hou S."/>
            <person name="Chen J."/>
            <person name="Wollam A."/>
            <person name="Pepin K.H."/>
            <person name="Johnson M."/>
            <person name="Bhonagiri V."/>
            <person name="Zhang X."/>
            <person name="Suruliraj S."/>
            <person name="Warren W."/>
            <person name="Chinwalla A."/>
            <person name="Mardis E.R."/>
            <person name="Wilson R.K."/>
        </authorList>
    </citation>
    <scope>NUCLEOTIDE SEQUENCE [LARGE SCALE GENOMIC DNA]</scope>
    <source>
        <strain evidence="1 2">F0432</strain>
    </source>
</reference>
<proteinExistence type="predicted"/>
<sequence length="111" mass="12181">MNLHRRTLFLTALALADASVGKGRQTTTIRRDTQARDIAAVVQELDYLIETTQQLQRKHGGDKSRIRFNYSALLAQLKAARDGANAYLAQEVMELHAAPPAVVTSKPVVAP</sequence>
<dbReference type="Pfam" id="PF09686">
    <property type="entry name" value="Plasmid_RAQPRD"/>
    <property type="match status" value="1"/>
</dbReference>
<dbReference type="HOGENOM" id="CLU_2153801_0_0_6"/>
<dbReference type="EMBL" id="AGCM01000184">
    <property type="protein sequence ID" value="EHM50238.1"/>
    <property type="molecule type" value="Genomic_DNA"/>
</dbReference>
<evidence type="ECO:0008006" key="3">
    <source>
        <dbReference type="Google" id="ProtNLM"/>
    </source>
</evidence>
<organism evidence="1 2">
    <name type="scientific">Cardiobacterium valvarum F0432</name>
    <dbReference type="NCBI Taxonomy" id="797473"/>
    <lineage>
        <taxon>Bacteria</taxon>
        <taxon>Pseudomonadati</taxon>
        <taxon>Pseudomonadota</taxon>
        <taxon>Gammaproteobacteria</taxon>
        <taxon>Cardiobacteriales</taxon>
        <taxon>Cardiobacteriaceae</taxon>
        <taxon>Cardiobacterium</taxon>
    </lineage>
</organism>
<dbReference type="RefSeq" id="WP_006986850.1">
    <property type="nucleotide sequence ID" value="NZ_JH417969.1"/>
</dbReference>
<evidence type="ECO:0000313" key="2">
    <source>
        <dbReference type="Proteomes" id="UP000004750"/>
    </source>
</evidence>
<comment type="caution">
    <text evidence="1">The sequence shown here is derived from an EMBL/GenBank/DDBJ whole genome shotgun (WGS) entry which is preliminary data.</text>
</comment>
<dbReference type="Proteomes" id="UP000004750">
    <property type="component" value="Unassembled WGS sequence"/>
</dbReference>
<name>G9ZJ97_9GAMM</name>
<evidence type="ECO:0000313" key="1">
    <source>
        <dbReference type="EMBL" id="EHM50238.1"/>
    </source>
</evidence>
<accession>G9ZJ97</accession>
<dbReference type="AlphaFoldDB" id="G9ZJ97"/>
<dbReference type="STRING" id="797473.HMPREF9080_02866"/>